<dbReference type="Proteomes" id="UP001175228">
    <property type="component" value="Unassembled WGS sequence"/>
</dbReference>
<evidence type="ECO:0000313" key="3">
    <source>
        <dbReference type="Proteomes" id="UP001175228"/>
    </source>
</evidence>
<name>A0AA39Q7Y2_9AGAR</name>
<dbReference type="EMBL" id="JAUEPU010000014">
    <property type="protein sequence ID" value="KAK0497001.1"/>
    <property type="molecule type" value="Genomic_DNA"/>
</dbReference>
<comment type="caution">
    <text evidence="2">The sequence shown here is derived from an EMBL/GenBank/DDBJ whole genome shotgun (WGS) entry which is preliminary data.</text>
</comment>
<feature type="region of interest" description="Disordered" evidence="1">
    <location>
        <begin position="69"/>
        <end position="101"/>
    </location>
</feature>
<protein>
    <recommendedName>
        <fullName evidence="4">WW domain-containing protein</fullName>
    </recommendedName>
</protein>
<evidence type="ECO:0008006" key="4">
    <source>
        <dbReference type="Google" id="ProtNLM"/>
    </source>
</evidence>
<reference evidence="2" key="1">
    <citation type="submission" date="2023-06" db="EMBL/GenBank/DDBJ databases">
        <authorList>
            <consortium name="Lawrence Berkeley National Laboratory"/>
            <person name="Ahrendt S."/>
            <person name="Sahu N."/>
            <person name="Indic B."/>
            <person name="Wong-Bajracharya J."/>
            <person name="Merenyi Z."/>
            <person name="Ke H.-M."/>
            <person name="Monk M."/>
            <person name="Kocsube S."/>
            <person name="Drula E."/>
            <person name="Lipzen A."/>
            <person name="Balint B."/>
            <person name="Henrissat B."/>
            <person name="Andreopoulos B."/>
            <person name="Martin F.M."/>
            <person name="Harder C.B."/>
            <person name="Rigling D."/>
            <person name="Ford K.L."/>
            <person name="Foster G.D."/>
            <person name="Pangilinan J."/>
            <person name="Papanicolaou A."/>
            <person name="Barry K."/>
            <person name="LaButti K."/>
            <person name="Viragh M."/>
            <person name="Koriabine M."/>
            <person name="Yan M."/>
            <person name="Riley R."/>
            <person name="Champramary S."/>
            <person name="Plett K.L."/>
            <person name="Tsai I.J."/>
            <person name="Slot J."/>
            <person name="Sipos G."/>
            <person name="Plett J."/>
            <person name="Nagy L.G."/>
            <person name="Grigoriev I.V."/>
        </authorList>
    </citation>
    <scope>NUCLEOTIDE SEQUENCE</scope>
    <source>
        <strain evidence="2">HWK02</strain>
    </source>
</reference>
<accession>A0AA39Q7Y2</accession>
<sequence>MSTPPTLTKHGVWSNRLPRTHKRWSLKLWNPRNHPDVRSSEAVSSIKDVVDASGFEFTLQLSPSSSLTAIDSEDRHSPRRSITQSSSSLAAPSHDEIDTCDKDHVSVSSCSHVARSEPDVVEWEVTTVASSPNPLPASVEIGEQVISRHAISNRDDPSCNRTSTSPGVGNDNSDAASTIPHISVSGDASPRVAEPSLPTHILCDVHTLPSSSIDVVREATSQVPTECSEIVVVPQGGTPESMDNWSNDEREFIESLPSGIGHYDRKTVINEFIQPEFTVPAMQTDFNTFISPQTGEEEALPGGWRKYTHSDGKPYFYHGHDKIITEEWLYDRGIAEKVLRYYFVNHDAEFIFWLSKCTLDSYLWEFRGKMSTDFIRMIFPRSHHYFFSDLHRLTQAQWISVQKLVLLAQTDAIMSDTSTVTMSIGKLKTMRKNIVDAESKTSHFINSSIAINRALTSELDASEVAGKPASYMMALLRDQIYNYHGQQHARTYRDDSVYGYDFHKQKRTVLFRTMNFLLFHAPIKHYTELNKVWVDRMISKGRGSVSLSRLRTNGNNTSYWRPSSLRLIWRFLLYLRSTRWVLGSFLERHWQRDIGFERLSIIYSTPYALLMWRTPAWYHFWDHSSRCAWKLPTLFHSKFS</sequence>
<feature type="compositionally biased region" description="Low complexity" evidence="1">
    <location>
        <begin position="80"/>
        <end position="92"/>
    </location>
</feature>
<gene>
    <name evidence="2" type="ORF">EDD18DRAFT_1105299</name>
</gene>
<proteinExistence type="predicted"/>
<feature type="compositionally biased region" description="Polar residues" evidence="1">
    <location>
        <begin position="159"/>
        <end position="176"/>
    </location>
</feature>
<organism evidence="2 3">
    <name type="scientific">Armillaria luteobubalina</name>
    <dbReference type="NCBI Taxonomy" id="153913"/>
    <lineage>
        <taxon>Eukaryota</taxon>
        <taxon>Fungi</taxon>
        <taxon>Dikarya</taxon>
        <taxon>Basidiomycota</taxon>
        <taxon>Agaricomycotina</taxon>
        <taxon>Agaricomycetes</taxon>
        <taxon>Agaricomycetidae</taxon>
        <taxon>Agaricales</taxon>
        <taxon>Marasmiineae</taxon>
        <taxon>Physalacriaceae</taxon>
        <taxon>Armillaria</taxon>
    </lineage>
</organism>
<dbReference type="AlphaFoldDB" id="A0AA39Q7Y2"/>
<evidence type="ECO:0000313" key="2">
    <source>
        <dbReference type="EMBL" id="KAK0497001.1"/>
    </source>
</evidence>
<keyword evidence="3" id="KW-1185">Reference proteome</keyword>
<feature type="region of interest" description="Disordered" evidence="1">
    <location>
        <begin position="152"/>
        <end position="193"/>
    </location>
</feature>
<evidence type="ECO:0000256" key="1">
    <source>
        <dbReference type="SAM" id="MobiDB-lite"/>
    </source>
</evidence>